<dbReference type="InterPro" id="IPR036974">
    <property type="entry name" value="PUA_sf"/>
</dbReference>
<dbReference type="RefSeq" id="WP_092169858.1">
    <property type="nucleotide sequence ID" value="NZ_FNZH01000001.1"/>
</dbReference>
<dbReference type="EMBL" id="FNZH01000001">
    <property type="protein sequence ID" value="SEI92546.1"/>
    <property type="molecule type" value="Genomic_DNA"/>
</dbReference>
<reference evidence="10" key="1">
    <citation type="submission" date="2016-10" db="EMBL/GenBank/DDBJ databases">
        <authorList>
            <person name="Varghese N."/>
            <person name="Submissions S."/>
        </authorList>
    </citation>
    <scope>NUCLEOTIDE SEQUENCE [LARGE SCALE GENOMIC DNA]</scope>
    <source>
        <strain evidence="10">IBRC-M 10761</strain>
    </source>
</reference>
<evidence type="ECO:0000313" key="9">
    <source>
        <dbReference type="EMBL" id="SEI92546.1"/>
    </source>
</evidence>
<dbReference type="Gene3D" id="3.30.750.80">
    <property type="entry name" value="RNA methyltransferase domain (HRMD) like"/>
    <property type="match status" value="1"/>
</dbReference>
<proteinExistence type="inferred from homology"/>
<dbReference type="SUPFAM" id="SSF88697">
    <property type="entry name" value="PUA domain-like"/>
    <property type="match status" value="1"/>
</dbReference>
<dbReference type="PANTHER" id="PTHR42873">
    <property type="entry name" value="RIBOSOMAL RNA LARGE SUBUNIT METHYLTRANSFERASE"/>
    <property type="match status" value="1"/>
</dbReference>
<dbReference type="GO" id="GO:0005737">
    <property type="term" value="C:cytoplasm"/>
    <property type="evidence" value="ECO:0007669"/>
    <property type="project" value="UniProtKB-SubCell"/>
</dbReference>
<accession>A0A1H6ULI5</accession>
<feature type="domain" description="RlmI-like PUA" evidence="8">
    <location>
        <begin position="7"/>
        <end position="67"/>
    </location>
</feature>
<dbReference type="SUPFAM" id="SSF53335">
    <property type="entry name" value="S-adenosyl-L-methionine-dependent methyltransferases"/>
    <property type="match status" value="1"/>
</dbReference>
<evidence type="ECO:0000256" key="1">
    <source>
        <dbReference type="ARBA" id="ARBA00004496"/>
    </source>
</evidence>
<dbReference type="CDD" id="cd21153">
    <property type="entry name" value="PUA_RlmI"/>
    <property type="match status" value="1"/>
</dbReference>
<evidence type="ECO:0000256" key="3">
    <source>
        <dbReference type="ARBA" id="ARBA00022603"/>
    </source>
</evidence>
<evidence type="ECO:0000313" key="10">
    <source>
        <dbReference type="Proteomes" id="UP000199403"/>
    </source>
</evidence>
<dbReference type="PANTHER" id="PTHR42873:SF1">
    <property type="entry name" value="S-ADENOSYLMETHIONINE-DEPENDENT METHYLTRANSFERASE DOMAIN-CONTAINING PROTEIN"/>
    <property type="match status" value="1"/>
</dbReference>
<dbReference type="Pfam" id="PF10672">
    <property type="entry name" value="Methyltrans_SAM"/>
    <property type="match status" value="1"/>
</dbReference>
<protein>
    <submittedName>
        <fullName evidence="9">23S rRNA (Cytosine1962-C5)-methyltransferase</fullName>
    </submittedName>
</protein>
<evidence type="ECO:0000256" key="2">
    <source>
        <dbReference type="ARBA" id="ARBA00022490"/>
    </source>
</evidence>
<organism evidence="9 10">
    <name type="scientific">Cyclobacterium xiamenense</name>
    <dbReference type="NCBI Taxonomy" id="1297121"/>
    <lineage>
        <taxon>Bacteria</taxon>
        <taxon>Pseudomonadati</taxon>
        <taxon>Bacteroidota</taxon>
        <taxon>Cytophagia</taxon>
        <taxon>Cytophagales</taxon>
        <taxon>Cyclobacteriaceae</taxon>
        <taxon>Cyclobacterium</taxon>
    </lineage>
</organism>
<dbReference type="AlphaFoldDB" id="A0A1H6ULI5"/>
<dbReference type="InterPro" id="IPR019614">
    <property type="entry name" value="SAM-dep_methyl-trfase"/>
</dbReference>
<keyword evidence="3 9" id="KW-0489">Methyltransferase</keyword>
<dbReference type="Gene3D" id="3.40.50.150">
    <property type="entry name" value="Vaccinia Virus protein VP39"/>
    <property type="match status" value="1"/>
</dbReference>
<dbReference type="Proteomes" id="UP000199403">
    <property type="component" value="Unassembled WGS sequence"/>
</dbReference>
<dbReference type="CDD" id="cd11572">
    <property type="entry name" value="RlmI_M_like"/>
    <property type="match status" value="1"/>
</dbReference>
<dbReference type="STRING" id="1416801.SAMN05192553_101876"/>
<dbReference type="GO" id="GO:0003723">
    <property type="term" value="F:RNA binding"/>
    <property type="evidence" value="ECO:0007669"/>
    <property type="project" value="InterPro"/>
</dbReference>
<evidence type="ECO:0000259" key="8">
    <source>
        <dbReference type="Pfam" id="PF17785"/>
    </source>
</evidence>
<keyword evidence="10" id="KW-1185">Reference proteome</keyword>
<dbReference type="PROSITE" id="PS50890">
    <property type="entry name" value="PUA"/>
    <property type="match status" value="1"/>
</dbReference>
<dbReference type="Pfam" id="PF17785">
    <property type="entry name" value="PUA_3"/>
    <property type="match status" value="1"/>
</dbReference>
<gene>
    <name evidence="9" type="ORF">SAMN05192553_101876</name>
</gene>
<dbReference type="InterPro" id="IPR041532">
    <property type="entry name" value="RlmI-like_PUA"/>
</dbReference>
<dbReference type="OrthoDB" id="9805492at2"/>
<evidence type="ECO:0000256" key="5">
    <source>
        <dbReference type="ARBA" id="ARBA00022691"/>
    </source>
</evidence>
<sequence length="393" mass="44019">MKTYPEIILKKGKEISIKRRHHWIFSGAVYTKPVDLLDGELVKVFDANHRVLGMGFYAPGSIMIRMIVFGDQEIDEAFWLEKLSAAYQLRQQIFAAQRESTNAYRLVHGEGDHLPGLIIDNYNGNLIIQAHHRGILGELPTIVTALQTLFRTDLQSIYNKSAAALHDKTGEADSWLVGEKQEPRILESGLRFEINLEKGQKTGFFLDQRDNRRLLQNYCTGRKVLNTFCYSGGFSVYALGAGASQVTSVDISAEAIALCQKNLELNGFDTEKNPCLTADVLKYLQDIDESYDLVILDPPAFAKNTRSRHNAVQAYKRLNAMALKKIKPGGILFTFSCSQVIDRELFTHTVTAAALEAGRPTQIIHQVSQGADHPVNIFHQETSYLKGLVVYVS</sequence>
<dbReference type="Gene3D" id="2.30.130.10">
    <property type="entry name" value="PUA domain"/>
    <property type="match status" value="1"/>
</dbReference>
<dbReference type="InterPro" id="IPR029063">
    <property type="entry name" value="SAM-dependent_MTases_sf"/>
</dbReference>
<dbReference type="GO" id="GO:0032259">
    <property type="term" value="P:methylation"/>
    <property type="evidence" value="ECO:0007669"/>
    <property type="project" value="UniProtKB-KW"/>
</dbReference>
<name>A0A1H6ULI5_9BACT</name>
<dbReference type="GO" id="GO:0008168">
    <property type="term" value="F:methyltransferase activity"/>
    <property type="evidence" value="ECO:0007669"/>
    <property type="project" value="UniProtKB-KW"/>
</dbReference>
<dbReference type="CDD" id="cd02440">
    <property type="entry name" value="AdoMet_MTases"/>
    <property type="match status" value="1"/>
</dbReference>
<keyword evidence="5" id="KW-0949">S-adenosyl-L-methionine</keyword>
<keyword evidence="2" id="KW-0963">Cytoplasm</keyword>
<comment type="similarity">
    <text evidence="6">Belongs to the methyltransferase superfamily. RlmI family.</text>
</comment>
<comment type="subcellular location">
    <subcellularLocation>
        <location evidence="1">Cytoplasm</location>
    </subcellularLocation>
</comment>
<feature type="domain" description="S-adenosylmethionine-dependent methyltransferase" evidence="7">
    <location>
        <begin position="105"/>
        <end position="342"/>
    </location>
</feature>
<dbReference type="InterPro" id="IPR015947">
    <property type="entry name" value="PUA-like_sf"/>
</dbReference>
<evidence type="ECO:0000259" key="7">
    <source>
        <dbReference type="Pfam" id="PF10672"/>
    </source>
</evidence>
<evidence type="ECO:0000256" key="4">
    <source>
        <dbReference type="ARBA" id="ARBA00022679"/>
    </source>
</evidence>
<keyword evidence="4 9" id="KW-0808">Transferase</keyword>
<evidence type="ECO:0000256" key="6">
    <source>
        <dbReference type="ARBA" id="ARBA00038091"/>
    </source>
</evidence>